<dbReference type="SUPFAM" id="SSF48452">
    <property type="entry name" value="TPR-like"/>
    <property type="match status" value="1"/>
</dbReference>
<reference evidence="2 3" key="1">
    <citation type="journal article" date="2011" name="Int. J. Syst. Evol. Microbiol.">
        <title>Description of Undibacterium oligocarboniphilum sp. nov., isolated from purified water, and Undibacterium pigrum strain CCUG 49012 as the type strain of Undibacterium parvum sp. nov., and emended descriptions of the genus Undibacterium and the species Undibacterium pigrum.</title>
        <authorList>
            <person name="Eder W."/>
            <person name="Wanner G."/>
            <person name="Ludwig W."/>
            <person name="Busse H.J."/>
            <person name="Ziemke-Kageler F."/>
            <person name="Lang E."/>
        </authorList>
    </citation>
    <scope>NUCLEOTIDE SEQUENCE [LARGE SCALE GENOMIC DNA]</scope>
    <source>
        <strain evidence="2 3">DSM 23061</strain>
    </source>
</reference>
<organism evidence="2 3">
    <name type="scientific">Undibacterium parvum</name>
    <dbReference type="NCBI Taxonomy" id="401471"/>
    <lineage>
        <taxon>Bacteria</taxon>
        <taxon>Pseudomonadati</taxon>
        <taxon>Pseudomonadota</taxon>
        <taxon>Betaproteobacteria</taxon>
        <taxon>Burkholderiales</taxon>
        <taxon>Oxalobacteraceae</taxon>
        <taxon>Undibacterium</taxon>
    </lineage>
</organism>
<dbReference type="InterPro" id="IPR011990">
    <property type="entry name" value="TPR-like_helical_dom_sf"/>
</dbReference>
<proteinExistence type="predicted"/>
<keyword evidence="1" id="KW-0732">Signal</keyword>
<dbReference type="EMBL" id="CP034464">
    <property type="protein sequence ID" value="AZP12457.1"/>
    <property type="molecule type" value="Genomic_DNA"/>
</dbReference>
<keyword evidence="3" id="KW-1185">Reference proteome</keyword>
<dbReference type="Gene3D" id="1.25.40.10">
    <property type="entry name" value="Tetratricopeptide repeat domain"/>
    <property type="match status" value="1"/>
</dbReference>
<accession>A0A3Q9BR14</accession>
<feature type="signal peptide" evidence="1">
    <location>
        <begin position="1"/>
        <end position="29"/>
    </location>
</feature>
<evidence type="ECO:0000313" key="3">
    <source>
        <dbReference type="Proteomes" id="UP000275663"/>
    </source>
</evidence>
<dbReference type="KEGG" id="upv:EJN92_10840"/>
<dbReference type="AlphaFoldDB" id="A0A3Q9BR14"/>
<evidence type="ECO:0008006" key="4">
    <source>
        <dbReference type="Google" id="ProtNLM"/>
    </source>
</evidence>
<protein>
    <recommendedName>
        <fullName evidence="4">Tetratricopeptide repeat protein</fullName>
    </recommendedName>
</protein>
<sequence length="418" mass="46216">MIKKTPIALALLLAIGTATLALTSSLAMAETPPAATAKQESVRAEMGKPFAEIQTLITNKDYPQALSKLEAIEAFEKKTPYELFAIARMRAVIASSMGDNEMLAKAFDSMINSDFITAADKIKYTEGMAGTFYNEKKYEQSKQWTMRALALNKDSVAMRDLLARTMYLQNDFAAAISELNKQLQEDALANRVPTHEKLHLLISCYLKLKDNVGYASVLERMVEYYPKKEYWGDLLYRLPNKPGFSDRLRLDWYRLMLTTDNMEEAAQYVEMTELALLAGLPTEAKKITDAGYAANMLGVGKDAAKHKQMRDKVNKQATDDAKTLDAGETAAKAAKNGIGMVNMGYNYVTLGQAEKGIELIEQGIAKGGLKAPEEAKLHLGMAYLQAGNRAKATEVMKSLKATDGSADLGKLWLFVRKE</sequence>
<dbReference type="RefSeq" id="WP_126127838.1">
    <property type="nucleotide sequence ID" value="NZ_CP034464.1"/>
</dbReference>
<evidence type="ECO:0000256" key="1">
    <source>
        <dbReference type="SAM" id="SignalP"/>
    </source>
</evidence>
<name>A0A3Q9BR14_9BURK</name>
<dbReference type="Proteomes" id="UP000275663">
    <property type="component" value="Chromosome"/>
</dbReference>
<evidence type="ECO:0000313" key="2">
    <source>
        <dbReference type="EMBL" id="AZP12457.1"/>
    </source>
</evidence>
<feature type="chain" id="PRO_5018590653" description="Tetratricopeptide repeat protein" evidence="1">
    <location>
        <begin position="30"/>
        <end position="418"/>
    </location>
</feature>
<gene>
    <name evidence="2" type="ORF">EJN92_10840</name>
</gene>